<keyword evidence="2" id="KW-1185">Reference proteome</keyword>
<gene>
    <name evidence="1" type="ORF">BDN70DRAFT_878030</name>
</gene>
<organism evidence="1 2">
    <name type="scientific">Pholiota conissans</name>
    <dbReference type="NCBI Taxonomy" id="109636"/>
    <lineage>
        <taxon>Eukaryota</taxon>
        <taxon>Fungi</taxon>
        <taxon>Dikarya</taxon>
        <taxon>Basidiomycota</taxon>
        <taxon>Agaricomycotina</taxon>
        <taxon>Agaricomycetes</taxon>
        <taxon>Agaricomycetidae</taxon>
        <taxon>Agaricales</taxon>
        <taxon>Agaricineae</taxon>
        <taxon>Strophariaceae</taxon>
        <taxon>Pholiota</taxon>
    </lineage>
</organism>
<evidence type="ECO:0000313" key="1">
    <source>
        <dbReference type="EMBL" id="KAF9480140.1"/>
    </source>
</evidence>
<dbReference type="Proteomes" id="UP000807469">
    <property type="component" value="Unassembled WGS sequence"/>
</dbReference>
<dbReference type="OrthoDB" id="2579508at2759"/>
<name>A0A9P5Z542_9AGAR</name>
<accession>A0A9P5Z542</accession>
<protein>
    <submittedName>
        <fullName evidence="1">Uncharacterized protein</fullName>
    </submittedName>
</protein>
<dbReference type="EMBL" id="MU155200">
    <property type="protein sequence ID" value="KAF9480140.1"/>
    <property type="molecule type" value="Genomic_DNA"/>
</dbReference>
<reference evidence="1" key="1">
    <citation type="submission" date="2020-11" db="EMBL/GenBank/DDBJ databases">
        <authorList>
            <consortium name="DOE Joint Genome Institute"/>
            <person name="Ahrendt S."/>
            <person name="Riley R."/>
            <person name="Andreopoulos W."/>
            <person name="Labutti K."/>
            <person name="Pangilinan J."/>
            <person name="Ruiz-Duenas F.J."/>
            <person name="Barrasa J.M."/>
            <person name="Sanchez-Garcia M."/>
            <person name="Camarero S."/>
            <person name="Miyauchi S."/>
            <person name="Serrano A."/>
            <person name="Linde D."/>
            <person name="Babiker R."/>
            <person name="Drula E."/>
            <person name="Ayuso-Fernandez I."/>
            <person name="Pacheco R."/>
            <person name="Padilla G."/>
            <person name="Ferreira P."/>
            <person name="Barriuso J."/>
            <person name="Kellner H."/>
            <person name="Castanera R."/>
            <person name="Alfaro M."/>
            <person name="Ramirez L."/>
            <person name="Pisabarro A.G."/>
            <person name="Kuo A."/>
            <person name="Tritt A."/>
            <person name="Lipzen A."/>
            <person name="He G."/>
            <person name="Yan M."/>
            <person name="Ng V."/>
            <person name="Cullen D."/>
            <person name="Martin F."/>
            <person name="Rosso M.-N."/>
            <person name="Henrissat B."/>
            <person name="Hibbett D."/>
            <person name="Martinez A.T."/>
            <person name="Grigoriev I.V."/>
        </authorList>
    </citation>
    <scope>NUCLEOTIDE SEQUENCE</scope>
    <source>
        <strain evidence="1">CIRM-BRFM 674</strain>
    </source>
</reference>
<sequence length="442" mass="51140">MVKDTGKSAYDLERYVLGPGRLRRYVKNFEIPRPPECHPRDLLLTLPRPEELHKTYGNRKLSITHYPWNTLEFIHPIVIPCSYIQTYLELLIPDIVDPVQLRLGDIKLADDDYALPKELSDKFYSHKECDTKEMRTWLCLPLMTAHRIHHIVSLQNRICKFYEPETNDPDARRFRFMMWGLPLSMREDLASRNGRLVIAYQTPHSLNVQDLRDFIGCSTFPSPQGPNYSQSGRYRLWAKIWDTCYSYGSRWFILTSYTEWVFGVFSETMQTVFVSPIYSFNNGAPKIIELIIYWMGSAIQEVGGFQTPYTMEPMLMDTAAPVESTLANSRSNKTRQIDMMAKAPRSVASSYAQPGQNDETFDDLDMDLRSTFDGEGSLITHYPVQDGPDITNPVVQNWIAGHRKAAHHKLDEDDFAVLPKTFEAPDDIFDPTFPRGQWMLRL</sequence>
<dbReference type="AlphaFoldDB" id="A0A9P5Z542"/>
<proteinExistence type="predicted"/>
<comment type="caution">
    <text evidence="1">The sequence shown here is derived from an EMBL/GenBank/DDBJ whole genome shotgun (WGS) entry which is preliminary data.</text>
</comment>
<evidence type="ECO:0000313" key="2">
    <source>
        <dbReference type="Proteomes" id="UP000807469"/>
    </source>
</evidence>